<organism evidence="17">
    <name type="scientific">Myoviridae sp. ct1CM14</name>
    <dbReference type="NCBI Taxonomy" id="2825018"/>
    <lineage>
        <taxon>Viruses</taxon>
        <taxon>Duplodnaviria</taxon>
        <taxon>Heunggongvirae</taxon>
        <taxon>Uroviricota</taxon>
        <taxon>Caudoviricetes</taxon>
    </lineage>
</organism>
<evidence type="ECO:0000256" key="6">
    <source>
        <dbReference type="ARBA" id="ARBA00022679"/>
    </source>
</evidence>
<dbReference type="Pfam" id="PF13495">
    <property type="entry name" value="Phage_int_SAM_4"/>
    <property type="match status" value="1"/>
</dbReference>
<evidence type="ECO:0000256" key="12">
    <source>
        <dbReference type="ARBA" id="ARBA00023195"/>
    </source>
</evidence>
<dbReference type="GO" id="GO:0016740">
    <property type="term" value="F:transferase activity"/>
    <property type="evidence" value="ECO:0007669"/>
    <property type="project" value="UniProtKB-KW"/>
</dbReference>
<dbReference type="InterPro" id="IPR010998">
    <property type="entry name" value="Integrase_recombinase_N"/>
</dbReference>
<sequence length="355" mass="41311">MADDSQIKNDFVNEIVISMYADIGEECATRLKNVLYMNLTRYDMSMKSTDVAIYKGDETEILLRKFLIAKKIKGCTDRTIQYYKCTCEMFFNKVQKSPMDVDADDIRLYIAERQAKDKVSNVTINNERRNISSFFDWLQKEEIRLKNPMMKIDAIKEVKKKKHAFTELEIETMRNCIKDEKNKAIYEILVSTWARVSEVAQIRIDEIEGDKLIVHGKGQKDRTVYLNAKAQIAIQNYMQLRSDDNPYLFPRMVAVKKIGKIKEKKSKWYQNPDYIDKGHTGAGTIEYMIRKVGKSNNIQANPHKFRRTGATMALRSGMPIEQVSRILGHNSIETTQIYLDIKESDVKDAYDKYAR</sequence>
<evidence type="ECO:0000256" key="9">
    <source>
        <dbReference type="ARBA" id="ARBA00022908"/>
    </source>
</evidence>
<name>A0A8S5NTV2_9CAUD</name>
<evidence type="ECO:0000256" key="11">
    <source>
        <dbReference type="ARBA" id="ARBA00023172"/>
    </source>
</evidence>
<dbReference type="InterPro" id="IPR004107">
    <property type="entry name" value="Integrase_SAM-like_N"/>
</dbReference>
<dbReference type="InterPro" id="IPR002104">
    <property type="entry name" value="Integrase_catalytic"/>
</dbReference>
<keyword evidence="6" id="KW-0808">Transferase</keyword>
<dbReference type="GO" id="GO:0003677">
    <property type="term" value="F:DNA binding"/>
    <property type="evidence" value="ECO:0007669"/>
    <property type="project" value="UniProtKB-UniRule"/>
</dbReference>
<keyword evidence="7" id="KW-0378">Hydrolase</keyword>
<evidence type="ECO:0000256" key="5">
    <source>
        <dbReference type="ARBA" id="ARBA00022618"/>
    </source>
</evidence>
<dbReference type="GO" id="GO:0016787">
    <property type="term" value="F:hydrolase activity"/>
    <property type="evidence" value="ECO:0007669"/>
    <property type="project" value="UniProtKB-KW"/>
</dbReference>
<dbReference type="GO" id="GO:0015074">
    <property type="term" value="P:DNA integration"/>
    <property type="evidence" value="ECO:0007669"/>
    <property type="project" value="UniProtKB-KW"/>
</dbReference>
<dbReference type="PROSITE" id="PS51900">
    <property type="entry name" value="CB"/>
    <property type="match status" value="1"/>
</dbReference>
<dbReference type="Gene3D" id="1.10.443.10">
    <property type="entry name" value="Intergrase catalytic core"/>
    <property type="match status" value="1"/>
</dbReference>
<dbReference type="InterPro" id="IPR044068">
    <property type="entry name" value="CB"/>
</dbReference>
<dbReference type="GO" id="GO:0006310">
    <property type="term" value="P:DNA recombination"/>
    <property type="evidence" value="ECO:0007669"/>
    <property type="project" value="UniProtKB-KW"/>
</dbReference>
<evidence type="ECO:0000256" key="8">
    <source>
        <dbReference type="ARBA" id="ARBA00022829"/>
    </source>
</evidence>
<evidence type="ECO:0000256" key="7">
    <source>
        <dbReference type="ARBA" id="ARBA00022801"/>
    </source>
</evidence>
<keyword evidence="12" id="KW-1179">Viral genome integration</keyword>
<dbReference type="Gene3D" id="1.10.150.130">
    <property type="match status" value="1"/>
</dbReference>
<dbReference type="InterPro" id="IPR013762">
    <property type="entry name" value="Integrase-like_cat_sf"/>
</dbReference>
<feature type="domain" description="Core-binding (CB)" evidence="16">
    <location>
        <begin position="57"/>
        <end position="139"/>
    </location>
</feature>
<keyword evidence="12" id="KW-1160">Virus entry into host cell</keyword>
<dbReference type="PROSITE" id="PS51898">
    <property type="entry name" value="TYR_RECOMBINASE"/>
    <property type="match status" value="1"/>
</dbReference>
<dbReference type="GO" id="GO:0007059">
    <property type="term" value="P:chromosome segregation"/>
    <property type="evidence" value="ECO:0007669"/>
    <property type="project" value="UniProtKB-KW"/>
</dbReference>
<keyword evidence="5" id="KW-0132">Cell division</keyword>
<evidence type="ECO:0000256" key="2">
    <source>
        <dbReference type="ARBA" id="ARBA00008857"/>
    </source>
</evidence>
<proteinExistence type="inferred from homology"/>
<protein>
    <recommendedName>
        <fullName evidence="3">Integrase</fullName>
    </recommendedName>
</protein>
<evidence type="ECO:0000259" key="15">
    <source>
        <dbReference type="PROSITE" id="PS51898"/>
    </source>
</evidence>
<evidence type="ECO:0000256" key="14">
    <source>
        <dbReference type="PROSITE-ProRule" id="PRU01248"/>
    </source>
</evidence>
<evidence type="ECO:0000256" key="1">
    <source>
        <dbReference type="ARBA" id="ARBA00004496"/>
    </source>
</evidence>
<dbReference type="InterPro" id="IPR011010">
    <property type="entry name" value="DNA_brk_join_enz"/>
</dbReference>
<keyword evidence="4" id="KW-0963">Cytoplasm</keyword>
<accession>A0A8S5NTV2</accession>
<evidence type="ECO:0000259" key="16">
    <source>
        <dbReference type="PROSITE" id="PS51900"/>
    </source>
</evidence>
<dbReference type="GO" id="GO:0051301">
    <property type="term" value="P:cell division"/>
    <property type="evidence" value="ECO:0007669"/>
    <property type="project" value="UniProtKB-KW"/>
</dbReference>
<keyword evidence="11" id="KW-0233">DNA recombination</keyword>
<dbReference type="CDD" id="cd00397">
    <property type="entry name" value="DNA_BRE_C"/>
    <property type="match status" value="1"/>
</dbReference>
<evidence type="ECO:0000256" key="10">
    <source>
        <dbReference type="ARBA" id="ARBA00023125"/>
    </source>
</evidence>
<evidence type="ECO:0000256" key="13">
    <source>
        <dbReference type="ARBA" id="ARBA00023306"/>
    </source>
</evidence>
<keyword evidence="10 14" id="KW-0238">DNA-binding</keyword>
<evidence type="ECO:0000313" key="17">
    <source>
        <dbReference type="EMBL" id="DAD98113.1"/>
    </source>
</evidence>
<dbReference type="Pfam" id="PF00589">
    <property type="entry name" value="Phage_integrase"/>
    <property type="match status" value="1"/>
</dbReference>
<feature type="domain" description="Tyr recombinase" evidence="15">
    <location>
        <begin position="160"/>
        <end position="351"/>
    </location>
</feature>
<dbReference type="PANTHER" id="PTHR30349">
    <property type="entry name" value="PHAGE INTEGRASE-RELATED"/>
    <property type="match status" value="1"/>
</dbReference>
<reference evidence="17" key="1">
    <citation type="journal article" date="2021" name="Proc. Natl. Acad. Sci. U.S.A.">
        <title>A Catalog of Tens of Thousands of Viruses from Human Metagenomes Reveals Hidden Associations with Chronic Diseases.</title>
        <authorList>
            <person name="Tisza M.J."/>
            <person name="Buck C.B."/>
        </authorList>
    </citation>
    <scope>NUCLEOTIDE SEQUENCE</scope>
    <source>
        <strain evidence="17">Ct1CM14</strain>
    </source>
</reference>
<evidence type="ECO:0000256" key="3">
    <source>
        <dbReference type="ARBA" id="ARBA00016082"/>
    </source>
</evidence>
<dbReference type="InterPro" id="IPR050090">
    <property type="entry name" value="Tyrosine_recombinase_XerCD"/>
</dbReference>
<keyword evidence="13" id="KW-0131">Cell cycle</keyword>
<keyword evidence="8" id="KW-0159">Chromosome partition</keyword>
<dbReference type="EMBL" id="BK015253">
    <property type="protein sequence ID" value="DAD98113.1"/>
    <property type="molecule type" value="Genomic_DNA"/>
</dbReference>
<evidence type="ECO:0000256" key="4">
    <source>
        <dbReference type="ARBA" id="ARBA00022490"/>
    </source>
</evidence>
<dbReference type="PANTHER" id="PTHR30349:SF77">
    <property type="entry name" value="TYROSINE RECOMBINASE XERC"/>
    <property type="match status" value="1"/>
</dbReference>
<comment type="subcellular location">
    <subcellularLocation>
        <location evidence="1">Cytoplasm</location>
    </subcellularLocation>
</comment>
<keyword evidence="9" id="KW-0229">DNA integration</keyword>
<comment type="similarity">
    <text evidence="2">Belongs to the 'phage' integrase family.</text>
</comment>
<dbReference type="GO" id="GO:0044826">
    <property type="term" value="P:viral genome integration into host DNA"/>
    <property type="evidence" value="ECO:0007669"/>
    <property type="project" value="UniProtKB-KW"/>
</dbReference>
<dbReference type="GO" id="GO:0075713">
    <property type="term" value="P:establishment of integrated proviral latency"/>
    <property type="evidence" value="ECO:0007669"/>
    <property type="project" value="UniProtKB-KW"/>
</dbReference>
<dbReference type="SUPFAM" id="SSF56349">
    <property type="entry name" value="DNA breaking-rejoining enzymes"/>
    <property type="match status" value="1"/>
</dbReference>